<reference evidence="6" key="2">
    <citation type="submission" date="2021-04" db="EMBL/GenBank/DDBJ databases">
        <authorList>
            <person name="Gilroy R."/>
        </authorList>
    </citation>
    <scope>NUCLEOTIDE SEQUENCE</scope>
    <source>
        <strain evidence="6">USAMLcec2-132</strain>
    </source>
</reference>
<feature type="domain" description="Polysaccharide lyase family 8 central" evidence="3">
    <location>
        <begin position="653"/>
        <end position="794"/>
    </location>
</feature>
<evidence type="ECO:0000259" key="5">
    <source>
        <dbReference type="Pfam" id="PF09093"/>
    </source>
</evidence>
<dbReference type="Pfam" id="PF09093">
    <property type="entry name" value="Lyase_catalyt"/>
    <property type="match status" value="1"/>
</dbReference>
<dbReference type="SUPFAM" id="SSF49785">
    <property type="entry name" value="Galactose-binding domain-like"/>
    <property type="match status" value="1"/>
</dbReference>
<dbReference type="InterPro" id="IPR014718">
    <property type="entry name" value="GH-type_carb-bd"/>
</dbReference>
<dbReference type="Pfam" id="PF02278">
    <property type="entry name" value="Lyase_8"/>
    <property type="match status" value="1"/>
</dbReference>
<reference evidence="6" key="1">
    <citation type="journal article" date="2021" name="PeerJ">
        <title>Extensive microbial diversity within the chicken gut microbiome revealed by metagenomics and culture.</title>
        <authorList>
            <person name="Gilroy R."/>
            <person name="Ravi A."/>
            <person name="Getino M."/>
            <person name="Pursley I."/>
            <person name="Horton D.L."/>
            <person name="Alikhan N.F."/>
            <person name="Baker D."/>
            <person name="Gharbi K."/>
            <person name="Hall N."/>
            <person name="Watson M."/>
            <person name="Adriaenssens E.M."/>
            <person name="Foster-Nyarko E."/>
            <person name="Jarju S."/>
            <person name="Secka A."/>
            <person name="Antonio M."/>
            <person name="Oren A."/>
            <person name="Chaudhuri R.R."/>
            <person name="La Ragione R."/>
            <person name="Hildebrand F."/>
            <person name="Pallen M.J."/>
        </authorList>
    </citation>
    <scope>NUCLEOTIDE SEQUENCE</scope>
    <source>
        <strain evidence="6">USAMLcec2-132</strain>
    </source>
</reference>
<dbReference type="SUPFAM" id="SSF74650">
    <property type="entry name" value="Galactose mutarotase-like"/>
    <property type="match status" value="1"/>
</dbReference>
<dbReference type="Gene3D" id="2.60.120.430">
    <property type="entry name" value="Galactose-binding lectin"/>
    <property type="match status" value="1"/>
</dbReference>
<dbReference type="InterPro" id="IPR015176">
    <property type="entry name" value="Lyase_N"/>
</dbReference>
<evidence type="ECO:0000259" key="4">
    <source>
        <dbReference type="Pfam" id="PF09092"/>
    </source>
</evidence>
<dbReference type="EMBL" id="DWWS01000045">
    <property type="protein sequence ID" value="HJC24568.1"/>
    <property type="molecule type" value="Genomic_DNA"/>
</dbReference>
<comment type="caution">
    <text evidence="6">The sequence shown here is derived from an EMBL/GenBank/DDBJ whole genome shotgun (WGS) entry which is preliminary data.</text>
</comment>
<dbReference type="PANTHER" id="PTHR37322">
    <property type="match status" value="1"/>
</dbReference>
<dbReference type="InterPro" id="IPR011071">
    <property type="entry name" value="Lyase_8-like_C"/>
</dbReference>
<dbReference type="Gene3D" id="2.60.220.10">
    <property type="entry name" value="Polysaccharide lyase family 8-like, C-terminal"/>
    <property type="match status" value="1"/>
</dbReference>
<dbReference type="SUPFAM" id="SSF49863">
    <property type="entry name" value="Hyaluronate lyase-like, C-terminal domain"/>
    <property type="match status" value="1"/>
</dbReference>
<dbReference type="InterPro" id="IPR003159">
    <property type="entry name" value="Lyase_8_central_dom"/>
</dbReference>
<proteinExistence type="inferred from homology"/>
<dbReference type="GO" id="GO:0005975">
    <property type="term" value="P:carbohydrate metabolic process"/>
    <property type="evidence" value="ECO:0007669"/>
    <property type="project" value="InterPro"/>
</dbReference>
<sequence length="956" mass="110679">MEKDNRITGKDLRVTDGTLQETRERYITDASLKWSGREGSFLEARRTILNRERKEVVTYEVSGKKESILEHPFGFHCFVYSERPSEACLVFSFGRDGETALQFEYCLNYSGWKEIDLPYERGFMKGKYRADMNWMRIRMEGCGQREMAVWLDEICLCRSMAPFHVYERMSDRVKELGRHTKRSVLWEYDRNGTWLNRPVFMGDEPTEAQKEAFARMEERYLSLCDEMDLPPFAEGSLSSREALLAFWDGYVLKEEQGQITGVHIQDSTLYVRMLKALARECVRTGEKELQERFRLAFLHLKDQNTVINWYNGRGAASSLLLMKAYLKQRGILEEAVDYIKGAYEFSRIYDVTSKNGAAGYRFEDSDVIGMELPTLLVCILLMEDGREKMTDMRHFLFYLENYCLGYAPGIASGCKKDGTIFHHGGYVRSYQTVAVYSLTRVLEVLADTEFQIGEEAKERLWRILLTEYQIYQGVYESFCMSQYFFRAESEVSVCEFAHFARAFHDRRAAAMYLRLAQTSSRQKGSEFYREFTEQGILPADLPDSHKTLSCAAAAVHRRGELAASVRGCSQYVYPMEVWPDEIGSGSRYSAFGMFRSFGFLELSRYPVEDGGVQNGVMIDQGFDYRRWNGTTAVCIPLEQLKSRPYDVEDEWAEWLFSDQPFVGGLDDSGQNGIFVLKLHGHPKYGLESFRADKTWHFYEDMILCLGSGIRSECGYDAETTIFQDYGPGAKRHGNILTDNRNNGYYLWEEDDLRFFEKDNVSRDMKDQNDTRGHRAFALFNHGSEPKDASYRYLIRMGKGEEGIRQLDIEGGIQILRQDKYAHIVRMFNKTDYVLFRKDYEIHDRYIDGVTESCLMTVTENGDGSINLAVCDPDLRLYFGESEDYDLNRNPVEKAVYGRFWHYQESRPSRIWVVVNGRVSGLEPVQGGASIVQRSENKTILEFVCQYGLTEEVRLVF</sequence>
<dbReference type="GO" id="GO:0006027">
    <property type="term" value="P:glycosaminoglycan catabolic process"/>
    <property type="evidence" value="ECO:0007669"/>
    <property type="project" value="InterPro"/>
</dbReference>
<dbReference type="GO" id="GO:0016837">
    <property type="term" value="F:carbon-oxygen lyase activity, acting on polysaccharides"/>
    <property type="evidence" value="ECO:0007669"/>
    <property type="project" value="UniProtKB-ARBA"/>
</dbReference>
<evidence type="ECO:0000259" key="3">
    <source>
        <dbReference type="Pfam" id="PF02278"/>
    </source>
</evidence>
<evidence type="ECO:0000256" key="1">
    <source>
        <dbReference type="ARBA" id="ARBA00006699"/>
    </source>
</evidence>
<gene>
    <name evidence="6" type="ORF">H9761_12780</name>
</gene>
<dbReference type="InterPro" id="IPR008929">
    <property type="entry name" value="Chondroitin_lyas"/>
</dbReference>
<organism evidence="6 7">
    <name type="scientific">Candidatus Eisenbergiella merdavium</name>
    <dbReference type="NCBI Taxonomy" id="2838551"/>
    <lineage>
        <taxon>Bacteria</taxon>
        <taxon>Bacillati</taxon>
        <taxon>Bacillota</taxon>
        <taxon>Clostridia</taxon>
        <taxon>Lachnospirales</taxon>
        <taxon>Lachnospiraceae</taxon>
        <taxon>Eisenbergiella</taxon>
    </lineage>
</organism>
<dbReference type="InterPro" id="IPR015177">
    <property type="entry name" value="Lyase_catalyt"/>
</dbReference>
<evidence type="ECO:0000313" key="6">
    <source>
        <dbReference type="EMBL" id="HJC24568.1"/>
    </source>
</evidence>
<dbReference type="AlphaFoldDB" id="A0A9D2SQL0"/>
<dbReference type="InterPro" id="IPR008979">
    <property type="entry name" value="Galactose-bd-like_sf"/>
</dbReference>
<comment type="similarity">
    <text evidence="1">Belongs to the polysaccharide lyase 8 family.</text>
</comment>
<dbReference type="Pfam" id="PF09092">
    <property type="entry name" value="Lyase_N"/>
    <property type="match status" value="1"/>
</dbReference>
<keyword evidence="2" id="KW-0456">Lyase</keyword>
<dbReference type="GO" id="GO:0030246">
    <property type="term" value="F:carbohydrate binding"/>
    <property type="evidence" value="ECO:0007669"/>
    <property type="project" value="InterPro"/>
</dbReference>
<dbReference type="SUPFAM" id="SSF48230">
    <property type="entry name" value="Chondroitin AC/alginate lyase"/>
    <property type="match status" value="1"/>
</dbReference>
<evidence type="ECO:0000313" key="7">
    <source>
        <dbReference type="Proteomes" id="UP000823891"/>
    </source>
</evidence>
<dbReference type="Gene3D" id="2.70.98.10">
    <property type="match status" value="1"/>
</dbReference>
<dbReference type="InterPro" id="IPR011013">
    <property type="entry name" value="Gal_mutarotase_sf_dom"/>
</dbReference>
<feature type="domain" description="Lyase N-terminal" evidence="4">
    <location>
        <begin position="16"/>
        <end position="155"/>
    </location>
</feature>
<feature type="domain" description="Lyase catalytic" evidence="5">
    <location>
        <begin position="310"/>
        <end position="519"/>
    </location>
</feature>
<accession>A0A9D2SQL0</accession>
<dbReference type="PANTHER" id="PTHR37322:SF3">
    <property type="entry name" value="CHONDROITIN SULFATE ABC EXOLYASE"/>
    <property type="match status" value="1"/>
</dbReference>
<dbReference type="GO" id="GO:0005576">
    <property type="term" value="C:extracellular region"/>
    <property type="evidence" value="ECO:0007669"/>
    <property type="project" value="InterPro"/>
</dbReference>
<name>A0A9D2SQL0_9FIRM</name>
<dbReference type="Gene3D" id="1.50.10.100">
    <property type="entry name" value="Chondroitin AC/alginate lyase"/>
    <property type="match status" value="1"/>
</dbReference>
<protein>
    <submittedName>
        <fullName evidence="6">Uncharacterized protein</fullName>
    </submittedName>
</protein>
<dbReference type="InterPro" id="IPR039174">
    <property type="entry name" value="Chondroitin_ABC_lyase"/>
</dbReference>
<evidence type="ECO:0000256" key="2">
    <source>
        <dbReference type="ARBA" id="ARBA00023239"/>
    </source>
</evidence>
<dbReference type="Proteomes" id="UP000823891">
    <property type="component" value="Unassembled WGS sequence"/>
</dbReference>